<proteinExistence type="predicted"/>
<reference evidence="2" key="1">
    <citation type="submission" date="2018-08" db="EMBL/GenBank/DDBJ databases">
        <authorList>
            <person name="Rodrigo-Torres L."/>
            <person name="Arahal R. D."/>
            <person name="Lucena T."/>
        </authorList>
    </citation>
    <scope>NUCLEOTIDE SEQUENCE [LARGE SCALE GENOMIC DNA]</scope>
    <source>
        <strain evidence="2">CECT 7235</strain>
    </source>
</reference>
<keyword evidence="2" id="KW-1185">Reference proteome</keyword>
<dbReference type="Gene3D" id="3.90.1480.10">
    <property type="entry name" value="Alpha-2,3-sialyltransferase"/>
    <property type="match status" value="1"/>
</dbReference>
<dbReference type="EMBL" id="UIHC01000013">
    <property type="protein sequence ID" value="SUZ31968.1"/>
    <property type="molecule type" value="Genomic_DNA"/>
</dbReference>
<protein>
    <submittedName>
        <fullName evidence="1">Uncharacterized protein</fullName>
    </submittedName>
</protein>
<dbReference type="RefSeq" id="WP_121094607.1">
    <property type="nucleotide sequence ID" value="NZ_UIHC01000013.1"/>
</dbReference>
<dbReference type="OrthoDB" id="1424584at2"/>
<dbReference type="PROSITE" id="PS00430">
    <property type="entry name" value="TONB_DEPENDENT_REC_1"/>
    <property type="match status" value="1"/>
</dbReference>
<evidence type="ECO:0000313" key="1">
    <source>
        <dbReference type="EMBL" id="SUZ31968.1"/>
    </source>
</evidence>
<accession>A0A3B0ME38</accession>
<dbReference type="Proteomes" id="UP000272908">
    <property type="component" value="Unassembled WGS sequence"/>
</dbReference>
<name>A0A3B0ME38_9RHOB</name>
<gene>
    <name evidence="1" type="ORF">ROE7235_01719</name>
</gene>
<sequence length="279" mass="31866">MTLADDLRWMRSEFRRVRKVSRLRRAAGLTPFSLADARAKKQSDTLVVLGSGRSINRLTDADWQRLDRDYDTLGLNFWMLHPFTPRFYQFEAGPTDDRTRQFEDFLSERAARMASVMMIYKDMERHQLDLTRLPDQTVRSLRVLNKVNLPVETEAGLRRSLTLVRRARLTQATGLLLFARASIVQAASFGAAMGYKRIVLAGVDLNDTRYFWEDDPDLSWFGTAQPGTIHRTMDPTLAGVTVDRVLMVLRDSWLAPEGIELFCGHATSALHPRLPAFFG</sequence>
<dbReference type="InterPro" id="IPR010916">
    <property type="entry name" value="TonB_box_CS"/>
</dbReference>
<organism evidence="1 2">
    <name type="scientific">Roseinatronobacter ekhonensis</name>
    <dbReference type="NCBI Taxonomy" id="254356"/>
    <lineage>
        <taxon>Bacteria</taxon>
        <taxon>Pseudomonadati</taxon>
        <taxon>Pseudomonadota</taxon>
        <taxon>Alphaproteobacteria</taxon>
        <taxon>Rhodobacterales</taxon>
        <taxon>Paracoccaceae</taxon>
        <taxon>Roseinatronobacter</taxon>
    </lineage>
</organism>
<dbReference type="AlphaFoldDB" id="A0A3B0ME38"/>
<evidence type="ECO:0000313" key="2">
    <source>
        <dbReference type="Proteomes" id="UP000272908"/>
    </source>
</evidence>